<protein>
    <submittedName>
        <fullName evidence="2">Uncharacterized protein</fullName>
    </submittedName>
</protein>
<organism evidence="2 3">
    <name type="scientific">Undibacterium cyanobacteriorum</name>
    <dbReference type="NCBI Taxonomy" id="3073561"/>
    <lineage>
        <taxon>Bacteria</taxon>
        <taxon>Pseudomonadati</taxon>
        <taxon>Pseudomonadota</taxon>
        <taxon>Betaproteobacteria</taxon>
        <taxon>Burkholderiales</taxon>
        <taxon>Oxalobacteraceae</taxon>
        <taxon>Undibacterium</taxon>
    </lineage>
</organism>
<dbReference type="RefSeq" id="WP_309482103.1">
    <property type="nucleotide sequence ID" value="NZ_CP133720.1"/>
</dbReference>
<gene>
    <name evidence="2" type="ORF">RF679_18520</name>
</gene>
<sequence length="159" mass="17418">MKKFSKHWHLLCGLLAIGLSPIASHAADNKSCPYTEAYLSEQLGVTVKVVTQMPGLLGPACEYADAKRSLKIAVDAGRNPAPSADAWRKMANPPGTKWKTVAGDADKAVLLEASPNMELHPSLSYERKGWLVQINVMGIQANEVSKWNEKLLKLKRLPE</sequence>
<accession>A0ABY9RI21</accession>
<evidence type="ECO:0000256" key="1">
    <source>
        <dbReference type="SAM" id="SignalP"/>
    </source>
</evidence>
<evidence type="ECO:0000313" key="3">
    <source>
        <dbReference type="Proteomes" id="UP001181355"/>
    </source>
</evidence>
<proteinExistence type="predicted"/>
<keyword evidence="3" id="KW-1185">Reference proteome</keyword>
<evidence type="ECO:0000313" key="2">
    <source>
        <dbReference type="EMBL" id="WMW80611.1"/>
    </source>
</evidence>
<dbReference type="EMBL" id="CP133720">
    <property type="protein sequence ID" value="WMW80611.1"/>
    <property type="molecule type" value="Genomic_DNA"/>
</dbReference>
<dbReference type="Proteomes" id="UP001181355">
    <property type="component" value="Chromosome"/>
</dbReference>
<reference evidence="2" key="1">
    <citation type="submission" date="2023-09" db="EMBL/GenBank/DDBJ databases">
        <title>Undibacterium sp. 20NA77.5 isolated from freshwater.</title>
        <authorList>
            <person name="Le V."/>
            <person name="Ko S.-R."/>
            <person name="Ahn C.-Y."/>
            <person name="Oh H.-M."/>
        </authorList>
    </citation>
    <scope>NUCLEOTIDE SEQUENCE</scope>
    <source>
        <strain evidence="2">20NA77.5</strain>
    </source>
</reference>
<keyword evidence="1" id="KW-0732">Signal</keyword>
<name>A0ABY9RI21_9BURK</name>
<feature type="chain" id="PRO_5046527275" evidence="1">
    <location>
        <begin position="27"/>
        <end position="159"/>
    </location>
</feature>
<feature type="signal peptide" evidence="1">
    <location>
        <begin position="1"/>
        <end position="26"/>
    </location>
</feature>